<dbReference type="InterPro" id="IPR028889">
    <property type="entry name" value="USP"/>
</dbReference>
<dbReference type="PANTHER" id="PTHR21646:SF16">
    <property type="entry name" value="U4_U6.U5 TRI-SNRNP-ASSOCIATED PROTEIN 2"/>
    <property type="match status" value="1"/>
</dbReference>
<evidence type="ECO:0000256" key="1">
    <source>
        <dbReference type="ARBA" id="ARBA00004123"/>
    </source>
</evidence>
<dbReference type="InterPro" id="IPR001394">
    <property type="entry name" value="Peptidase_C19_UCH"/>
</dbReference>
<dbReference type="CDD" id="cd02669">
    <property type="entry name" value="Peptidase_C19M"/>
    <property type="match status" value="1"/>
</dbReference>
<evidence type="ECO:0000256" key="9">
    <source>
        <dbReference type="PROSITE-ProRule" id="PRU00502"/>
    </source>
</evidence>
<dbReference type="GO" id="GO:0005681">
    <property type="term" value="C:spliceosomal complex"/>
    <property type="evidence" value="ECO:0007669"/>
    <property type="project" value="UniProtKB-KW"/>
</dbReference>
<dbReference type="Gene3D" id="3.30.40.10">
    <property type="entry name" value="Zinc/RING finger domain, C3HC4 (zinc finger)"/>
    <property type="match status" value="1"/>
</dbReference>
<keyword evidence="7" id="KW-0508">mRNA splicing</keyword>
<evidence type="ECO:0000256" key="3">
    <source>
        <dbReference type="ARBA" id="ARBA00022723"/>
    </source>
</evidence>
<accession>A0A7S4ETH8</accession>
<dbReference type="SMART" id="SM00290">
    <property type="entry name" value="ZnF_UBP"/>
    <property type="match status" value="1"/>
</dbReference>
<dbReference type="InterPro" id="IPR050185">
    <property type="entry name" value="Ub_carboxyl-term_hydrolase"/>
</dbReference>
<feature type="domain" description="USP" evidence="10">
    <location>
        <begin position="139"/>
        <end position="449"/>
    </location>
</feature>
<dbReference type="GO" id="GO:0008270">
    <property type="term" value="F:zinc ion binding"/>
    <property type="evidence" value="ECO:0007669"/>
    <property type="project" value="UniProtKB-KW"/>
</dbReference>
<keyword evidence="4" id="KW-0747">Spliceosome</keyword>
<evidence type="ECO:0000256" key="5">
    <source>
        <dbReference type="ARBA" id="ARBA00022771"/>
    </source>
</evidence>
<dbReference type="InterPro" id="IPR038765">
    <property type="entry name" value="Papain-like_cys_pep_sf"/>
</dbReference>
<dbReference type="Gene3D" id="3.90.70.10">
    <property type="entry name" value="Cysteine proteinases"/>
    <property type="match status" value="1"/>
</dbReference>
<gene>
    <name evidence="12" type="ORF">PCAR00345_LOCUS4326</name>
</gene>
<dbReference type="InterPro" id="IPR013083">
    <property type="entry name" value="Znf_RING/FYVE/PHD"/>
</dbReference>
<evidence type="ECO:0000256" key="7">
    <source>
        <dbReference type="ARBA" id="ARBA00023187"/>
    </source>
</evidence>
<dbReference type="GO" id="GO:0016579">
    <property type="term" value="P:protein deubiquitination"/>
    <property type="evidence" value="ECO:0007669"/>
    <property type="project" value="InterPro"/>
</dbReference>
<evidence type="ECO:0008006" key="13">
    <source>
        <dbReference type="Google" id="ProtNLM"/>
    </source>
</evidence>
<protein>
    <recommendedName>
        <fullName evidence="13">Ubiquitinyl hydrolase 1</fullName>
    </recommendedName>
</protein>
<sequence>MSEGRGLKRKPWEEEGFRCPYLDTINRMVLDFDFEKACSVTGNNFNVYACLVCGKYFQGRGKHTQAYTHALQEGHHVYMNLQDGRTYCLPDGYEVVDSSLKDIQAMLDPEFTKSNISTLDTKPVYARGVDGSDYMPGLIGLNNIKNTDFVNVIVQSLARVPPVRDFFLLPANYASVKSPLVKEFGALIRKIWSPHNFKGQVSPHELLQAVMHASGNRFKIGEQSDPMDFLAWLLNALHTALGGTKKPGSSVIQRAFQGFVRVTTVSAGEDEESAGESREIPFLYLTVDVPSAPLFKDALERNIIPQVPLFALLTKFDGQTCQEMMNGDKRKYVITKLPPYLIVHIKRFSKNTQQFVEKNPTIVNFPVRNLELGNYTELSEEDKQKGVNTKFHLMSSVQHDGAPDTGSYRAFVHFKANDQWYELQDLHCNGVHPQLISVSESYIQFYDGCAKA</sequence>
<dbReference type="GO" id="GO:0000245">
    <property type="term" value="P:spliceosomal complex assembly"/>
    <property type="evidence" value="ECO:0007669"/>
    <property type="project" value="InterPro"/>
</dbReference>
<reference evidence="12" key="1">
    <citation type="submission" date="2021-01" db="EMBL/GenBank/DDBJ databases">
        <authorList>
            <person name="Corre E."/>
            <person name="Pelletier E."/>
            <person name="Niang G."/>
            <person name="Scheremetjew M."/>
            <person name="Finn R."/>
            <person name="Kale V."/>
            <person name="Holt S."/>
            <person name="Cochrane G."/>
            <person name="Meng A."/>
            <person name="Brown T."/>
            <person name="Cohen L."/>
        </authorList>
    </citation>
    <scope>NUCLEOTIDE SEQUENCE</scope>
    <source>
        <strain evidence="12">CCMP645</strain>
    </source>
</reference>
<comment type="subcellular location">
    <subcellularLocation>
        <location evidence="1">Nucleus</location>
    </subcellularLocation>
</comment>
<evidence type="ECO:0000256" key="2">
    <source>
        <dbReference type="ARBA" id="ARBA00022664"/>
    </source>
</evidence>
<evidence type="ECO:0000259" key="10">
    <source>
        <dbReference type="PROSITE" id="PS50235"/>
    </source>
</evidence>
<organism evidence="12">
    <name type="scientific">Chrysotila carterae</name>
    <name type="common">Marine alga</name>
    <name type="synonym">Syracosphaera carterae</name>
    <dbReference type="NCBI Taxonomy" id="13221"/>
    <lineage>
        <taxon>Eukaryota</taxon>
        <taxon>Haptista</taxon>
        <taxon>Haptophyta</taxon>
        <taxon>Prymnesiophyceae</taxon>
        <taxon>Isochrysidales</taxon>
        <taxon>Isochrysidaceae</taxon>
        <taxon>Chrysotila</taxon>
    </lineage>
</organism>
<dbReference type="SUPFAM" id="SSF54001">
    <property type="entry name" value="Cysteine proteinases"/>
    <property type="match status" value="1"/>
</dbReference>
<evidence type="ECO:0000256" key="4">
    <source>
        <dbReference type="ARBA" id="ARBA00022728"/>
    </source>
</evidence>
<dbReference type="InterPro" id="IPR033809">
    <property type="entry name" value="USP39"/>
</dbReference>
<keyword evidence="3" id="KW-0479">Metal-binding</keyword>
<keyword evidence="5 9" id="KW-0863">Zinc-finger</keyword>
<keyword evidence="2" id="KW-0507">mRNA processing</keyword>
<proteinExistence type="predicted"/>
<keyword evidence="6" id="KW-0862">Zinc</keyword>
<evidence type="ECO:0000256" key="8">
    <source>
        <dbReference type="ARBA" id="ARBA00023242"/>
    </source>
</evidence>
<evidence type="ECO:0000313" key="12">
    <source>
        <dbReference type="EMBL" id="CAE0751741.1"/>
    </source>
</evidence>
<dbReference type="GO" id="GO:0004843">
    <property type="term" value="F:cysteine-type deubiquitinase activity"/>
    <property type="evidence" value="ECO:0007669"/>
    <property type="project" value="InterPro"/>
</dbReference>
<keyword evidence="8" id="KW-0539">Nucleus</keyword>
<dbReference type="Pfam" id="PF02148">
    <property type="entry name" value="zf-UBP"/>
    <property type="match status" value="1"/>
</dbReference>
<feature type="domain" description="UBP-type" evidence="11">
    <location>
        <begin position="17"/>
        <end position="114"/>
    </location>
</feature>
<dbReference type="Pfam" id="PF00443">
    <property type="entry name" value="UCH"/>
    <property type="match status" value="1"/>
</dbReference>
<evidence type="ECO:0000259" key="11">
    <source>
        <dbReference type="PROSITE" id="PS50271"/>
    </source>
</evidence>
<evidence type="ECO:0000256" key="6">
    <source>
        <dbReference type="ARBA" id="ARBA00022833"/>
    </source>
</evidence>
<dbReference type="EMBL" id="HBIZ01007551">
    <property type="protein sequence ID" value="CAE0751741.1"/>
    <property type="molecule type" value="Transcribed_RNA"/>
</dbReference>
<dbReference type="InterPro" id="IPR001607">
    <property type="entry name" value="Znf_UBP"/>
</dbReference>
<dbReference type="PROSITE" id="PS50235">
    <property type="entry name" value="USP_3"/>
    <property type="match status" value="1"/>
</dbReference>
<dbReference type="SUPFAM" id="SSF57850">
    <property type="entry name" value="RING/U-box"/>
    <property type="match status" value="1"/>
</dbReference>
<dbReference type="PROSITE" id="PS50271">
    <property type="entry name" value="ZF_UBP"/>
    <property type="match status" value="1"/>
</dbReference>
<name>A0A7S4ETH8_CHRCT</name>
<dbReference type="AlphaFoldDB" id="A0A7S4ETH8"/>
<dbReference type="PANTHER" id="PTHR21646">
    <property type="entry name" value="UBIQUITIN CARBOXYL-TERMINAL HYDROLASE"/>
    <property type="match status" value="1"/>
</dbReference>